<dbReference type="SUPFAM" id="SSF53850">
    <property type="entry name" value="Periplasmic binding protein-like II"/>
    <property type="match status" value="1"/>
</dbReference>
<dbReference type="EMBL" id="UGPL01000003">
    <property type="protein sequence ID" value="STY58676.1"/>
    <property type="molecule type" value="Genomic_DNA"/>
</dbReference>
<name>A0A378MRI8_MANHA</name>
<proteinExistence type="predicted"/>
<dbReference type="GO" id="GO:0043190">
    <property type="term" value="C:ATP-binding cassette (ABC) transporter complex"/>
    <property type="evidence" value="ECO:0007669"/>
    <property type="project" value="InterPro"/>
</dbReference>
<dbReference type="EMBL" id="UGPL01000007">
    <property type="protein sequence ID" value="STY91726.1"/>
    <property type="molecule type" value="Genomic_DNA"/>
</dbReference>
<dbReference type="Gene3D" id="3.90.76.10">
    <property type="entry name" value="Dipeptide-binding Protein, Domain 1"/>
    <property type="match status" value="1"/>
</dbReference>
<evidence type="ECO:0000313" key="3">
    <source>
        <dbReference type="EMBL" id="STY58676.1"/>
    </source>
</evidence>
<feature type="signal peptide" evidence="1">
    <location>
        <begin position="1"/>
        <end position="23"/>
    </location>
</feature>
<dbReference type="RefSeq" id="WP_006252843.1">
    <property type="nucleotide sequence ID" value="NZ_CP017484.1"/>
</dbReference>
<dbReference type="GO" id="GO:0015833">
    <property type="term" value="P:peptide transport"/>
    <property type="evidence" value="ECO:0007669"/>
    <property type="project" value="TreeGrafter"/>
</dbReference>
<dbReference type="InterPro" id="IPR030678">
    <property type="entry name" value="Peptide/Ni-bd"/>
</dbReference>
<feature type="domain" description="Solute-binding protein family 5" evidence="2">
    <location>
        <begin position="79"/>
        <end position="493"/>
    </location>
</feature>
<protein>
    <submittedName>
        <fullName evidence="3">Dipeptide-binding protein</fullName>
    </submittedName>
</protein>
<feature type="chain" id="PRO_5033358817" evidence="1">
    <location>
        <begin position="24"/>
        <end position="583"/>
    </location>
</feature>
<dbReference type="Pfam" id="PF00496">
    <property type="entry name" value="SBP_bac_5"/>
    <property type="match status" value="1"/>
</dbReference>
<gene>
    <name evidence="3" type="primary">dppA_1</name>
    <name evidence="4" type="synonym">dppA_5</name>
    <name evidence="3" type="ORF">NCTC9380_00094</name>
    <name evidence="4" type="ORF">NCTC9380_02980</name>
</gene>
<organism evidence="3 5">
    <name type="scientific">Mannheimia haemolytica</name>
    <name type="common">Pasteurella haemolytica</name>
    <dbReference type="NCBI Taxonomy" id="75985"/>
    <lineage>
        <taxon>Bacteria</taxon>
        <taxon>Pseudomonadati</taxon>
        <taxon>Pseudomonadota</taxon>
        <taxon>Gammaproteobacteria</taxon>
        <taxon>Pasteurellales</taxon>
        <taxon>Pasteurellaceae</taxon>
        <taxon>Mannheimia</taxon>
    </lineage>
</organism>
<dbReference type="AlphaFoldDB" id="A0A378MRI8"/>
<dbReference type="GO" id="GO:1904680">
    <property type="term" value="F:peptide transmembrane transporter activity"/>
    <property type="evidence" value="ECO:0007669"/>
    <property type="project" value="TreeGrafter"/>
</dbReference>
<dbReference type="Gene3D" id="3.10.105.10">
    <property type="entry name" value="Dipeptide-binding Protein, Domain 3"/>
    <property type="match status" value="1"/>
</dbReference>
<dbReference type="InterPro" id="IPR039424">
    <property type="entry name" value="SBP_5"/>
</dbReference>
<evidence type="ECO:0000256" key="1">
    <source>
        <dbReference type="SAM" id="SignalP"/>
    </source>
</evidence>
<sequence>MNKLAVIFSVCFANLGLNSTAYAAPSIPQELLENSLVYCTTSSGFSFNPQKSDVSSNMNVVTEQIYDKLVEFNPKKNRLEPALAESYSISDDGLVITLRLRKNVAFHTTPWFTPSRKLNAEDVVFSLKRMIGKESDLPEVKSEPESVLHHQRQSYIYQKTAGQIYFPYFESVDLANKIASIHSPSNDIVKIELVRPDSALLAHLASQYAVIMSKEYALQLNADDNLVQLDLLPVGTGVYQLESYENNDYVRLKPNMNYWGKKAYIQNMVVDFSTEATGRMAKFLNNECDVVAFPEPSQLSVLNNRQLISSKGANLVYLAFNMQRGIGQDLALRQRIARGINRKRIAEKLFYGTGEVADNLLPTALWSKKNNGSYPYQPHQNSGEQAVEMHDSIINRSLDSKTETEEVNQKQRLKLWVIDEKRVYNQHPLKMAEMIRADLATQNLEVEIRAVSRAYLVQQLANKSADYDLILGGWLANNLDPNSFLEALLSCKAAETVTNLSNWCNEDFDFWLQTARLSDDPASANLLYEFAQKLLEEQLPILPLMNANRVLVIKDGVKQADISPFGQVKLSELRLGLGHKKGN</sequence>
<evidence type="ECO:0000313" key="5">
    <source>
        <dbReference type="Proteomes" id="UP000254031"/>
    </source>
</evidence>
<dbReference type="InterPro" id="IPR000914">
    <property type="entry name" value="SBP_5_dom"/>
</dbReference>
<dbReference type="GO" id="GO:0030288">
    <property type="term" value="C:outer membrane-bounded periplasmic space"/>
    <property type="evidence" value="ECO:0007669"/>
    <property type="project" value="UniProtKB-ARBA"/>
</dbReference>
<evidence type="ECO:0000313" key="4">
    <source>
        <dbReference type="EMBL" id="STY91726.1"/>
    </source>
</evidence>
<accession>A0A378MRI8</accession>
<dbReference type="PIRSF" id="PIRSF002741">
    <property type="entry name" value="MppA"/>
    <property type="match status" value="1"/>
</dbReference>
<dbReference type="CDD" id="cd08493">
    <property type="entry name" value="PBP2_DppA_like"/>
    <property type="match status" value="1"/>
</dbReference>
<dbReference type="Gene3D" id="3.40.190.10">
    <property type="entry name" value="Periplasmic binding protein-like II"/>
    <property type="match status" value="1"/>
</dbReference>
<keyword evidence="1" id="KW-0732">Signal</keyword>
<dbReference type="Proteomes" id="UP000254031">
    <property type="component" value="Unassembled WGS sequence"/>
</dbReference>
<dbReference type="PANTHER" id="PTHR30290:SF28">
    <property type="entry name" value="ABC TRANSPORTER PERIPLASMIC-BINDING PROTEIN SAPA-RELATED"/>
    <property type="match status" value="1"/>
</dbReference>
<reference evidence="3 5" key="1">
    <citation type="submission" date="2018-06" db="EMBL/GenBank/DDBJ databases">
        <authorList>
            <consortium name="Pathogen Informatics"/>
            <person name="Doyle S."/>
        </authorList>
    </citation>
    <scope>NUCLEOTIDE SEQUENCE [LARGE SCALE GENOMIC DNA]</scope>
    <source>
        <strain evidence="3 5">NCTC9380</strain>
    </source>
</reference>
<evidence type="ECO:0000259" key="2">
    <source>
        <dbReference type="Pfam" id="PF00496"/>
    </source>
</evidence>
<dbReference type="PANTHER" id="PTHR30290">
    <property type="entry name" value="PERIPLASMIC BINDING COMPONENT OF ABC TRANSPORTER"/>
    <property type="match status" value="1"/>
</dbReference>